<gene>
    <name evidence="1" type="ORF">CHU95_03255</name>
</gene>
<proteinExistence type="predicted"/>
<comment type="caution">
    <text evidence="1">The sequence shown here is derived from an EMBL/GenBank/DDBJ whole genome shotgun (WGS) entry which is preliminary data.</text>
</comment>
<dbReference type="OrthoDB" id="6637825at2"/>
<evidence type="ECO:0008006" key="3">
    <source>
        <dbReference type="Google" id="ProtNLM"/>
    </source>
</evidence>
<sequence>MADQIRLREIDESNRDDHSRLTADDVCYFLFEYTSRKGYSFSTTNQLISNLKKKPSGAGRPGYQYKAHAIRECAAYLTEALNPKWLAKATLVPVPCSKAKDHPDFDDRVERICRSIGPSRPDVRALIVQTESTDASHEVGDGDRTTVEELLEIYRIDEALADPPPSVIAIVDDVLTVGTHYRAMHTKLSERFPGVRIVGVFIARRIFPTITFENLE</sequence>
<name>A0A255Z5U2_9PROT</name>
<accession>A0A255Z5U2</accession>
<reference evidence="1 2" key="1">
    <citation type="submission" date="2017-07" db="EMBL/GenBank/DDBJ databases">
        <title>Niveispirillum cyanobacteriorum sp. nov., isolated from cyanobacterial aggregates in a eutrophic lake.</title>
        <authorList>
            <person name="Cai H."/>
        </authorList>
    </citation>
    <scope>NUCLEOTIDE SEQUENCE [LARGE SCALE GENOMIC DNA]</scope>
    <source>
        <strain evidence="2">TH1-14</strain>
    </source>
</reference>
<evidence type="ECO:0000313" key="2">
    <source>
        <dbReference type="Proteomes" id="UP000216998"/>
    </source>
</evidence>
<keyword evidence="2" id="KW-1185">Reference proteome</keyword>
<evidence type="ECO:0000313" key="1">
    <source>
        <dbReference type="EMBL" id="OYQ36802.1"/>
    </source>
</evidence>
<protein>
    <recommendedName>
        <fullName evidence="3">Phosphoribosyltransferase</fullName>
    </recommendedName>
</protein>
<dbReference type="AlphaFoldDB" id="A0A255Z5U2"/>
<dbReference type="RefSeq" id="WP_094453695.1">
    <property type="nucleotide sequence ID" value="NZ_NOXU01000020.1"/>
</dbReference>
<organism evidence="1 2">
    <name type="scientific">Niveispirillum lacus</name>
    <dbReference type="NCBI Taxonomy" id="1981099"/>
    <lineage>
        <taxon>Bacteria</taxon>
        <taxon>Pseudomonadati</taxon>
        <taxon>Pseudomonadota</taxon>
        <taxon>Alphaproteobacteria</taxon>
        <taxon>Rhodospirillales</taxon>
        <taxon>Azospirillaceae</taxon>
        <taxon>Niveispirillum</taxon>
    </lineage>
</organism>
<dbReference type="Proteomes" id="UP000216998">
    <property type="component" value="Unassembled WGS sequence"/>
</dbReference>
<dbReference type="EMBL" id="NOXU01000020">
    <property type="protein sequence ID" value="OYQ36802.1"/>
    <property type="molecule type" value="Genomic_DNA"/>
</dbReference>